<dbReference type="AlphaFoldDB" id="A0A838ZU61"/>
<name>A0A838ZU61_9FLAO</name>
<dbReference type="RefSeq" id="WP_182044095.1">
    <property type="nucleotide sequence ID" value="NZ_JACDZE010000004.1"/>
</dbReference>
<dbReference type="Pfam" id="PF13714">
    <property type="entry name" value="PEP_mutase"/>
    <property type="match status" value="1"/>
</dbReference>
<dbReference type="SUPFAM" id="SSF51621">
    <property type="entry name" value="Phosphoenolpyruvate/pyruvate domain"/>
    <property type="match status" value="1"/>
</dbReference>
<protein>
    <submittedName>
        <fullName evidence="1">Isocitrate lyase/phosphoenolpyruvate mutase family protein</fullName>
    </submittedName>
</protein>
<dbReference type="CDD" id="cd00377">
    <property type="entry name" value="ICL_PEPM"/>
    <property type="match status" value="1"/>
</dbReference>
<evidence type="ECO:0000313" key="2">
    <source>
        <dbReference type="Proteomes" id="UP000552241"/>
    </source>
</evidence>
<dbReference type="PANTHER" id="PTHR42905">
    <property type="entry name" value="PHOSPHOENOLPYRUVATE CARBOXYLASE"/>
    <property type="match status" value="1"/>
</dbReference>
<sequence>MSQLSEFKALHQNQKPLLLGNVWDAHSAKLAEKAGFQALGTSSHAIAFSMGYEDGENIRFEELFFVIERILKAVKIPVSVDFEAGYSDDPDQVAKNVEKLVEIGVVGINLEDGKVVDGKRQLEDAEKLVEKIKAIKSKTEIFINARPDTYTTKHPDALKEAIRRANLYAEAGADGVFVPLIESESDLKTFLSEVKIPLNVFTTPELPDYEKLGELGVKRISHGAKQYEVLMKKSEEIFTEFYATKKYSWVLEGK</sequence>
<dbReference type="InterPro" id="IPR040442">
    <property type="entry name" value="Pyrv_kinase-like_dom_sf"/>
</dbReference>
<keyword evidence="2" id="KW-1185">Reference proteome</keyword>
<organism evidence="1 2">
    <name type="scientific">Moheibacter lacus</name>
    <dbReference type="NCBI Taxonomy" id="2745851"/>
    <lineage>
        <taxon>Bacteria</taxon>
        <taxon>Pseudomonadati</taxon>
        <taxon>Bacteroidota</taxon>
        <taxon>Flavobacteriia</taxon>
        <taxon>Flavobacteriales</taxon>
        <taxon>Weeksellaceae</taxon>
        <taxon>Moheibacter</taxon>
    </lineage>
</organism>
<dbReference type="Gene3D" id="3.20.20.60">
    <property type="entry name" value="Phosphoenolpyruvate-binding domains"/>
    <property type="match status" value="1"/>
</dbReference>
<dbReference type="InterPro" id="IPR015813">
    <property type="entry name" value="Pyrv/PenolPyrv_kinase-like_dom"/>
</dbReference>
<dbReference type="PANTHER" id="PTHR42905:SF16">
    <property type="entry name" value="CARBOXYPHOSPHONOENOLPYRUVATE PHOSPHONOMUTASE-LIKE PROTEIN (AFU_ORTHOLOGUE AFUA_5G07230)"/>
    <property type="match status" value="1"/>
</dbReference>
<keyword evidence="1" id="KW-0456">Lyase</keyword>
<proteinExistence type="predicted"/>
<dbReference type="EMBL" id="JACDZE010000004">
    <property type="protein sequence ID" value="MBA5630503.1"/>
    <property type="molecule type" value="Genomic_DNA"/>
</dbReference>
<accession>A0A838ZU61</accession>
<gene>
    <name evidence="1" type="ORF">HU137_12025</name>
</gene>
<comment type="caution">
    <text evidence="1">The sequence shown here is derived from an EMBL/GenBank/DDBJ whole genome shotgun (WGS) entry which is preliminary data.</text>
</comment>
<evidence type="ECO:0000313" key="1">
    <source>
        <dbReference type="EMBL" id="MBA5630503.1"/>
    </source>
</evidence>
<keyword evidence="1" id="KW-0670">Pyruvate</keyword>
<reference evidence="1 2" key="1">
    <citation type="submission" date="2020-07" db="EMBL/GenBank/DDBJ databases">
        <title>Moheibacter lacus sp. nov., a member of the family Flavobacteriaceae isolated from freshwater lake sediment.</title>
        <authorList>
            <person name="Liu Y."/>
        </authorList>
    </citation>
    <scope>NUCLEOTIDE SEQUENCE [LARGE SCALE GENOMIC DNA]</scope>
    <source>
        <strain evidence="1 2">BDHS18</strain>
    </source>
</reference>
<dbReference type="GO" id="GO:0016829">
    <property type="term" value="F:lyase activity"/>
    <property type="evidence" value="ECO:0007669"/>
    <property type="project" value="UniProtKB-KW"/>
</dbReference>
<dbReference type="Proteomes" id="UP000552241">
    <property type="component" value="Unassembled WGS sequence"/>
</dbReference>
<dbReference type="InterPro" id="IPR039556">
    <property type="entry name" value="ICL/PEPM"/>
</dbReference>